<sequence>MLSVFCDVVQVWVEISCRVWGLGEDILLSLGCDVMQILGGDIMLSVGCAVMQIWVEISCLGGDIVLSVGFGCDSSGTACDVDWSTAPQPRHLPYVFSLMLLAHLLPCTAAMQLVGQYITSDNHLMARDVYPASSPIHAPLRFRLTRLSMKVMEEQLVNCMKSVVNNVRHNHILFSPQLRNGSENKVPSPPTGTTVVLQSDAELPNWKRLYCIMRSPALTTIFPTSQQPSDSCVVVNSVSGVWVSLSSIKTSSPALKSRLEQRRLDKVSMFQRSFQRSQPVWSSTGKKGRGKRNIPEKTHRPAVSSSMRKYGRDPAGNVTWLILLGGEFPITYMDFTISVVVGEKKNSRVQ</sequence>
<evidence type="ECO:0000256" key="1">
    <source>
        <dbReference type="SAM" id="MobiDB-lite"/>
    </source>
</evidence>
<evidence type="ECO:0000313" key="2">
    <source>
        <dbReference type="EMBL" id="KAJ8867183.1"/>
    </source>
</evidence>
<accession>A0ABQ9G4Q5</accession>
<keyword evidence="3" id="KW-1185">Reference proteome</keyword>
<organism evidence="2 3">
    <name type="scientific">Dryococelus australis</name>
    <dbReference type="NCBI Taxonomy" id="614101"/>
    <lineage>
        <taxon>Eukaryota</taxon>
        <taxon>Metazoa</taxon>
        <taxon>Ecdysozoa</taxon>
        <taxon>Arthropoda</taxon>
        <taxon>Hexapoda</taxon>
        <taxon>Insecta</taxon>
        <taxon>Pterygota</taxon>
        <taxon>Neoptera</taxon>
        <taxon>Polyneoptera</taxon>
        <taxon>Phasmatodea</taxon>
        <taxon>Verophasmatodea</taxon>
        <taxon>Anareolatae</taxon>
        <taxon>Phasmatidae</taxon>
        <taxon>Eurycanthinae</taxon>
        <taxon>Dryococelus</taxon>
    </lineage>
</organism>
<dbReference type="EMBL" id="JARBHB010000015">
    <property type="protein sequence ID" value="KAJ8867183.1"/>
    <property type="molecule type" value="Genomic_DNA"/>
</dbReference>
<dbReference type="Proteomes" id="UP001159363">
    <property type="component" value="Chromosome 14"/>
</dbReference>
<reference evidence="2 3" key="1">
    <citation type="submission" date="2023-02" db="EMBL/GenBank/DDBJ databases">
        <title>LHISI_Scaffold_Assembly.</title>
        <authorList>
            <person name="Stuart O.P."/>
            <person name="Cleave R."/>
            <person name="Magrath M.J.L."/>
            <person name="Mikheyev A.S."/>
        </authorList>
    </citation>
    <scope>NUCLEOTIDE SEQUENCE [LARGE SCALE GENOMIC DNA]</scope>
    <source>
        <strain evidence="2">Daus_M_001</strain>
        <tissue evidence="2">Leg muscle</tissue>
    </source>
</reference>
<protein>
    <submittedName>
        <fullName evidence="2">Uncharacterized protein</fullName>
    </submittedName>
</protein>
<gene>
    <name evidence="2" type="ORF">PR048_030977</name>
</gene>
<comment type="caution">
    <text evidence="2">The sequence shown here is derived from an EMBL/GenBank/DDBJ whole genome shotgun (WGS) entry which is preliminary data.</text>
</comment>
<name>A0ABQ9G4Q5_9NEOP</name>
<proteinExistence type="predicted"/>
<evidence type="ECO:0000313" key="3">
    <source>
        <dbReference type="Proteomes" id="UP001159363"/>
    </source>
</evidence>
<feature type="region of interest" description="Disordered" evidence="1">
    <location>
        <begin position="280"/>
        <end position="309"/>
    </location>
</feature>